<dbReference type="Proteomes" id="UP000004079">
    <property type="component" value="Unassembled WGS sequence"/>
</dbReference>
<dbReference type="HOGENOM" id="CLU_951965_0_0_10"/>
<evidence type="ECO:0000313" key="1">
    <source>
        <dbReference type="EMBL" id="EFB30518.1"/>
    </source>
</evidence>
<gene>
    <name evidence="1" type="ORF">HMPREF0971_03095</name>
</gene>
<proteinExistence type="predicted"/>
<sequence length="290" mass="33931">MGYLKDIIQQRQEDLAKSDAKLVRQFCNKLNDSYYPDEKNVEKLRQFSTPAFDEFLLTCLAEYNQTERTALEHHDIVGLRAVWAVLAFSQAPEVLSYFNQLIDDYITKKPIFLNYLFEIFGFSTINHPLFPKICSYYDSIIDNLPSYQLLKHLGLEPANRYKWSVCFNLTTDGENFAPRDLTVEELTRRFRMSVRFGSPLVMGDTYSIDIENGQVPERRRIMLSESNCFTIGVDKEDVEKPDLLCFNGFVERIERLFEIRFQCENIASLSVSKGISKRVVENWIHHRFVL</sequence>
<name>D1QVQ5_9BACT</name>
<reference evidence="1 2" key="1">
    <citation type="submission" date="2009-11" db="EMBL/GenBank/DDBJ databases">
        <authorList>
            <person name="Weinstock G."/>
            <person name="Sodergren E."/>
            <person name="Clifton S."/>
            <person name="Fulton L."/>
            <person name="Fulton B."/>
            <person name="Courtney L."/>
            <person name="Fronick C."/>
            <person name="Harrison M."/>
            <person name="Strong C."/>
            <person name="Farmer C."/>
            <person name="Delahaunty K."/>
            <person name="Markovic C."/>
            <person name="Hall O."/>
            <person name="Minx P."/>
            <person name="Tomlinson C."/>
            <person name="Mitreva M."/>
            <person name="Nelson J."/>
            <person name="Hou S."/>
            <person name="Wollam A."/>
            <person name="Pepin K.H."/>
            <person name="Johnson M."/>
            <person name="Bhonagiri V."/>
            <person name="Nash W.E."/>
            <person name="Warren W."/>
            <person name="Chinwalla A."/>
            <person name="Mardis E.R."/>
            <person name="Wilson R.K."/>
        </authorList>
    </citation>
    <scope>NUCLEOTIDE SEQUENCE [LARGE SCALE GENOMIC DNA]</scope>
    <source>
        <strain evidence="1 2">F0302</strain>
    </source>
</reference>
<organism evidence="1 2">
    <name type="scientific">Segatella oris F0302</name>
    <dbReference type="NCBI Taxonomy" id="649760"/>
    <lineage>
        <taxon>Bacteria</taxon>
        <taxon>Pseudomonadati</taxon>
        <taxon>Bacteroidota</taxon>
        <taxon>Bacteroidia</taxon>
        <taxon>Bacteroidales</taxon>
        <taxon>Prevotellaceae</taxon>
        <taxon>Segatella</taxon>
    </lineage>
</organism>
<evidence type="ECO:0000313" key="2">
    <source>
        <dbReference type="Proteomes" id="UP000004079"/>
    </source>
</evidence>
<comment type="caution">
    <text evidence="1">The sequence shown here is derived from an EMBL/GenBank/DDBJ whole genome shotgun (WGS) entry which is preliminary data.</text>
</comment>
<accession>D1QVQ5</accession>
<protein>
    <submittedName>
        <fullName evidence="1">Uncharacterized protein</fullName>
    </submittedName>
</protein>
<dbReference type="AlphaFoldDB" id="D1QVQ5"/>
<dbReference type="EMBL" id="ACUZ02000058">
    <property type="protein sequence ID" value="EFB30518.1"/>
    <property type="molecule type" value="Genomic_DNA"/>
</dbReference>
<dbReference type="RefSeq" id="WP_004375571.1">
    <property type="nucleotide sequence ID" value="NZ_GG703890.1"/>
</dbReference>